<feature type="compositionally biased region" description="Polar residues" evidence="1">
    <location>
        <begin position="19"/>
        <end position="28"/>
    </location>
</feature>
<organism evidence="2">
    <name type="scientific">Timema poppense</name>
    <name type="common">Walking stick</name>
    <dbReference type="NCBI Taxonomy" id="170557"/>
    <lineage>
        <taxon>Eukaryota</taxon>
        <taxon>Metazoa</taxon>
        <taxon>Ecdysozoa</taxon>
        <taxon>Arthropoda</taxon>
        <taxon>Hexapoda</taxon>
        <taxon>Insecta</taxon>
        <taxon>Pterygota</taxon>
        <taxon>Neoptera</taxon>
        <taxon>Polyneoptera</taxon>
        <taxon>Phasmatodea</taxon>
        <taxon>Timematodea</taxon>
        <taxon>Timematoidea</taxon>
        <taxon>Timematidae</taxon>
        <taxon>Timema</taxon>
    </lineage>
</organism>
<dbReference type="EMBL" id="OD003343">
    <property type="protein sequence ID" value="CAD7407583.1"/>
    <property type="molecule type" value="Genomic_DNA"/>
</dbReference>
<feature type="compositionally biased region" description="Basic and acidic residues" evidence="1">
    <location>
        <begin position="1"/>
        <end position="14"/>
    </location>
</feature>
<evidence type="ECO:0000313" key="2">
    <source>
        <dbReference type="EMBL" id="CAD7407583.1"/>
    </source>
</evidence>
<feature type="region of interest" description="Disordered" evidence="1">
    <location>
        <begin position="1"/>
        <end position="31"/>
    </location>
</feature>
<name>A0A7R9H3I8_TIMPO</name>
<gene>
    <name evidence="2" type="ORF">TPSB3V08_LOCUS5961</name>
</gene>
<sequence>MNDSETRETRDRDIFTPPSLHSTPSSRWNRWPELEENQPSQINEHAHLTTHALYSQKQSGSFVDRCEKI</sequence>
<proteinExistence type="predicted"/>
<reference evidence="2" key="1">
    <citation type="submission" date="2020-11" db="EMBL/GenBank/DDBJ databases">
        <authorList>
            <person name="Tran Van P."/>
        </authorList>
    </citation>
    <scope>NUCLEOTIDE SEQUENCE</scope>
</reference>
<accession>A0A7R9H3I8</accession>
<dbReference type="AlphaFoldDB" id="A0A7R9H3I8"/>
<evidence type="ECO:0000256" key="1">
    <source>
        <dbReference type="SAM" id="MobiDB-lite"/>
    </source>
</evidence>
<protein>
    <submittedName>
        <fullName evidence="2">Uncharacterized protein</fullName>
    </submittedName>
</protein>